<accession>A0A5J4Q525</accession>
<sequence>MISGTNYSRFNARINTDIKFSEKLKVRTSMSFVYGKRDLREEGSVKSTNPVYATLVKAPFMAGHVYNESDLVSPNLEGVDIFGMSNPLAIAENVT</sequence>
<feature type="non-terminal residue" evidence="1">
    <location>
        <position position="95"/>
    </location>
</feature>
<dbReference type="AlphaFoldDB" id="A0A5J4Q525"/>
<evidence type="ECO:0008006" key="2">
    <source>
        <dbReference type="Google" id="ProtNLM"/>
    </source>
</evidence>
<comment type="caution">
    <text evidence="1">The sequence shown here is derived from an EMBL/GenBank/DDBJ whole genome shotgun (WGS) entry which is preliminary data.</text>
</comment>
<reference evidence="1" key="1">
    <citation type="submission" date="2019-03" db="EMBL/GenBank/DDBJ databases">
        <title>Single cell metagenomics reveals metabolic interactions within the superorganism composed of flagellate Streblomastix strix and complex community of Bacteroidetes bacteria on its surface.</title>
        <authorList>
            <person name="Treitli S.C."/>
            <person name="Kolisko M."/>
            <person name="Husnik F."/>
            <person name="Keeling P."/>
            <person name="Hampl V."/>
        </authorList>
    </citation>
    <scope>NUCLEOTIDE SEQUENCE</scope>
    <source>
        <strain evidence="1">STM</strain>
    </source>
</reference>
<organism evidence="1">
    <name type="scientific">termite gut metagenome</name>
    <dbReference type="NCBI Taxonomy" id="433724"/>
    <lineage>
        <taxon>unclassified sequences</taxon>
        <taxon>metagenomes</taxon>
        <taxon>organismal metagenomes</taxon>
    </lineage>
</organism>
<name>A0A5J4Q525_9ZZZZ</name>
<dbReference type="EMBL" id="SNRY01005002">
    <property type="protein sequence ID" value="KAA6316100.1"/>
    <property type="molecule type" value="Genomic_DNA"/>
</dbReference>
<proteinExistence type="predicted"/>
<evidence type="ECO:0000313" key="1">
    <source>
        <dbReference type="EMBL" id="KAA6316100.1"/>
    </source>
</evidence>
<gene>
    <name evidence="1" type="ORF">EZS27_033543</name>
</gene>
<protein>
    <recommendedName>
        <fullName evidence="2">TonB-dependent receptor SusC</fullName>
    </recommendedName>
</protein>